<evidence type="ECO:0000313" key="4">
    <source>
        <dbReference type="Proteomes" id="UP000000925"/>
    </source>
</evidence>
<sequence length="646" mass="72264">MWKHCTSISLGLGALALSLPAQGMAPMQAQPYSQPAQPSQSTQAGFSAPSNGSLESNTFLEMADRVFDPDSDSMDFENGNFEWKGKRFSLSNQRVFRARFERFLLDSPNEGDERYAQLMGDIMQRLEVNQDNSDEAIIETWQLLFRASDFESDGGNSTIVANQVFNAWRIRKEARGASMTIKEQQQLREYQQEVVANRARILKRLQGGTQISRSGDDGQAAATSSALDVGGLATEESFRAKDILETEARILALETQQAATGIQAKLQIQSQIVAFLQQRRFQHAVILSGFYQLLFKGTHQQLEVGKEDMRSFFPSSNLTFTVDALSFISNEAINDVRKGVDAVNTAYTEQREVLALERLQETFFLGEYIPDLNLMPTEQRRHLLDLYRGMIEAGELAEARDYNSVAEMADQIADLATDFPKNRVLAGIETAKSMSDMAVFAASQYRNLGQIDKAREELETAIKIWPSNPSIRDFQMETTRLATAGSQGVQIFDDLYQRNDRRGIYERRMELGFALADDAMRKPKLMEVVEEVARIELLVKQSDEFLKQGEAFAAWELLAEAAKIDTNDAALNKARAELAPRVANFVSSLDRADRQSEMEQPAAALASYMIAQDIYPASRLCREGIDREAAKLISLLKANHVGAIAE</sequence>
<accession>D5ENG3</accession>
<gene>
    <name evidence="3" type="ordered locus">Caka_2423</name>
</gene>
<dbReference type="EMBL" id="CP001998">
    <property type="protein sequence ID" value="ADE55439.1"/>
    <property type="molecule type" value="Genomic_DNA"/>
</dbReference>
<keyword evidence="2" id="KW-0732">Signal</keyword>
<evidence type="ECO:0008006" key="5">
    <source>
        <dbReference type="Google" id="ProtNLM"/>
    </source>
</evidence>
<dbReference type="SUPFAM" id="SSF48452">
    <property type="entry name" value="TPR-like"/>
    <property type="match status" value="1"/>
</dbReference>
<dbReference type="AlphaFoldDB" id="D5ENG3"/>
<dbReference type="KEGG" id="caa:Caka_2423"/>
<protein>
    <recommendedName>
        <fullName evidence="5">TPR repeat-containing protein</fullName>
    </recommendedName>
</protein>
<reference evidence="3 4" key="1">
    <citation type="journal article" date="2010" name="Stand. Genomic Sci.">
        <title>Complete genome sequence of Coraliomargarita akajimensis type strain (04OKA010-24).</title>
        <authorList>
            <person name="Mavromatis K."/>
            <person name="Abt B."/>
            <person name="Brambilla E."/>
            <person name="Lapidus A."/>
            <person name="Copeland A."/>
            <person name="Deshpande S."/>
            <person name="Nolan M."/>
            <person name="Lucas S."/>
            <person name="Tice H."/>
            <person name="Cheng J.F."/>
            <person name="Han C."/>
            <person name="Detter J.C."/>
            <person name="Woyke T."/>
            <person name="Goodwin L."/>
            <person name="Pitluck S."/>
            <person name="Held B."/>
            <person name="Brettin T."/>
            <person name="Tapia R."/>
            <person name="Ivanova N."/>
            <person name="Mikhailova N."/>
            <person name="Pati A."/>
            <person name="Liolios K."/>
            <person name="Chen A."/>
            <person name="Palaniappan K."/>
            <person name="Land M."/>
            <person name="Hauser L."/>
            <person name="Chang Y.J."/>
            <person name="Jeffries C.D."/>
            <person name="Rohde M."/>
            <person name="Goker M."/>
            <person name="Bristow J."/>
            <person name="Eisen J.A."/>
            <person name="Markowitz V."/>
            <person name="Hugenholtz P."/>
            <person name="Klenk H.P."/>
            <person name="Kyrpides N.C."/>
        </authorList>
    </citation>
    <scope>NUCLEOTIDE SEQUENCE [LARGE SCALE GENOMIC DNA]</scope>
    <source>
        <strain evidence="4">DSM 45221 / IAM 15411 / JCM 23193 / KCTC 12865</strain>
    </source>
</reference>
<dbReference type="OrthoDB" id="176419at2"/>
<feature type="signal peptide" evidence="2">
    <location>
        <begin position="1"/>
        <end position="23"/>
    </location>
</feature>
<dbReference type="eggNOG" id="ENOG502ZDAE">
    <property type="taxonomic scope" value="Bacteria"/>
</dbReference>
<feature type="compositionally biased region" description="Low complexity" evidence="1">
    <location>
        <begin position="28"/>
        <end position="44"/>
    </location>
</feature>
<evidence type="ECO:0000256" key="2">
    <source>
        <dbReference type="SAM" id="SignalP"/>
    </source>
</evidence>
<dbReference type="HOGENOM" id="CLU_437862_0_0_0"/>
<feature type="chain" id="PRO_5003071643" description="TPR repeat-containing protein" evidence="2">
    <location>
        <begin position="24"/>
        <end position="646"/>
    </location>
</feature>
<keyword evidence="4" id="KW-1185">Reference proteome</keyword>
<feature type="region of interest" description="Disordered" evidence="1">
    <location>
        <begin position="28"/>
        <end position="50"/>
    </location>
</feature>
<evidence type="ECO:0000256" key="1">
    <source>
        <dbReference type="SAM" id="MobiDB-lite"/>
    </source>
</evidence>
<dbReference type="InterPro" id="IPR011990">
    <property type="entry name" value="TPR-like_helical_dom_sf"/>
</dbReference>
<evidence type="ECO:0000313" key="3">
    <source>
        <dbReference type="EMBL" id="ADE55439.1"/>
    </source>
</evidence>
<dbReference type="Proteomes" id="UP000000925">
    <property type="component" value="Chromosome"/>
</dbReference>
<organism evidence="3 4">
    <name type="scientific">Coraliomargarita akajimensis (strain DSM 45221 / IAM 15411 / JCM 23193 / KCTC 12865 / 04OKA010-24)</name>
    <dbReference type="NCBI Taxonomy" id="583355"/>
    <lineage>
        <taxon>Bacteria</taxon>
        <taxon>Pseudomonadati</taxon>
        <taxon>Verrucomicrobiota</taxon>
        <taxon>Opitutia</taxon>
        <taxon>Puniceicoccales</taxon>
        <taxon>Coraliomargaritaceae</taxon>
        <taxon>Coraliomargarita</taxon>
    </lineage>
</organism>
<proteinExistence type="predicted"/>
<dbReference type="STRING" id="583355.Caka_2423"/>
<name>D5ENG3_CORAD</name>